<feature type="non-terminal residue" evidence="1">
    <location>
        <position position="1"/>
    </location>
</feature>
<dbReference type="Proteomes" id="UP000245609">
    <property type="component" value="Unassembled WGS sequence"/>
</dbReference>
<organism evidence="1 2">
    <name type="scientific">Smittium megazygosporum</name>
    <dbReference type="NCBI Taxonomy" id="133381"/>
    <lineage>
        <taxon>Eukaryota</taxon>
        <taxon>Fungi</taxon>
        <taxon>Fungi incertae sedis</taxon>
        <taxon>Zoopagomycota</taxon>
        <taxon>Kickxellomycotina</taxon>
        <taxon>Harpellomycetes</taxon>
        <taxon>Harpellales</taxon>
        <taxon>Legeriomycetaceae</taxon>
        <taxon>Smittium</taxon>
    </lineage>
</organism>
<name>A0A2T9ZAB8_9FUNG</name>
<proteinExistence type="predicted"/>
<accession>A0A2T9ZAB8</accession>
<evidence type="ECO:0000313" key="2">
    <source>
        <dbReference type="Proteomes" id="UP000245609"/>
    </source>
</evidence>
<keyword evidence="2" id="KW-1185">Reference proteome</keyword>
<protein>
    <submittedName>
        <fullName evidence="1">Uncharacterized protein</fullName>
    </submittedName>
</protein>
<feature type="non-terminal residue" evidence="1">
    <location>
        <position position="141"/>
    </location>
</feature>
<reference evidence="1 2" key="1">
    <citation type="journal article" date="2018" name="MBio">
        <title>Comparative Genomics Reveals the Core Gene Toolbox for the Fungus-Insect Symbiosis.</title>
        <authorList>
            <person name="Wang Y."/>
            <person name="Stata M."/>
            <person name="Wang W."/>
            <person name="Stajich J.E."/>
            <person name="White M.M."/>
            <person name="Moncalvo J.M."/>
        </authorList>
    </citation>
    <scope>NUCLEOTIDE SEQUENCE [LARGE SCALE GENOMIC DNA]</scope>
    <source>
        <strain evidence="1 2">SC-DP-2</strain>
    </source>
</reference>
<gene>
    <name evidence="1" type="ORF">BB560_004103</name>
</gene>
<dbReference type="EMBL" id="MBFS01001042">
    <property type="protein sequence ID" value="PVV01477.1"/>
    <property type="molecule type" value="Genomic_DNA"/>
</dbReference>
<dbReference type="AlphaFoldDB" id="A0A2T9ZAB8"/>
<evidence type="ECO:0000313" key="1">
    <source>
        <dbReference type="EMBL" id="PVV01477.1"/>
    </source>
</evidence>
<comment type="caution">
    <text evidence="1">The sequence shown here is derived from an EMBL/GenBank/DDBJ whole genome shotgun (WGS) entry which is preliminary data.</text>
</comment>
<sequence length="141" mass="16115">AWNDLSISERLNFTNSLAEMIQGENHKIAVDICSQLIEEFTCNFNSSKIQLSWEFHFHAKKSFQNESLLILFQACLLYLNNIVSDPLKISDSNLSSLVAIEKILHWNFIKEDSAIRTFFDNVILDAISQHEGAGDSLEHKN</sequence>